<evidence type="ECO:0008006" key="3">
    <source>
        <dbReference type="Google" id="ProtNLM"/>
    </source>
</evidence>
<sequence>MARSKDATRQKAEAYYIENFEATNAEVSELYGVRPATIGEWAKKHDWDEKRYNFHASPTKIKQLLQQELLNVTSGGTPKLPADGISKLMSALDKCDKNSDPIVVHKILKDLDLFISQIDADFATKCTPFHKQFLQHRISLEN</sequence>
<evidence type="ECO:0000313" key="2">
    <source>
        <dbReference type="Proteomes" id="UP000220828"/>
    </source>
</evidence>
<name>A0A2H3KE61_9FLAO</name>
<evidence type="ECO:0000313" key="1">
    <source>
        <dbReference type="EMBL" id="PDS26465.1"/>
    </source>
</evidence>
<reference evidence="1 2" key="1">
    <citation type="submission" date="2017-09" db="EMBL/GenBank/DDBJ databases">
        <title>Whole genomes of Flavobacteriaceae.</title>
        <authorList>
            <person name="Stine C."/>
            <person name="Li C."/>
            <person name="Tadesse D."/>
        </authorList>
    </citation>
    <scope>NUCLEOTIDE SEQUENCE [LARGE SCALE GENOMIC DNA]</scope>
    <source>
        <strain evidence="1 2">ATCC 35036</strain>
    </source>
</reference>
<dbReference type="EMBL" id="PCMW01000014">
    <property type="protein sequence ID" value="PDS26465.1"/>
    <property type="molecule type" value="Genomic_DNA"/>
</dbReference>
<dbReference type="RefSeq" id="WP_094134677.1">
    <property type="nucleotide sequence ID" value="NZ_PCMW01000014.1"/>
</dbReference>
<protein>
    <recommendedName>
        <fullName evidence="3">Terminase</fullName>
    </recommendedName>
</protein>
<dbReference type="OrthoDB" id="961372at2"/>
<comment type="caution">
    <text evidence="1">The sequence shown here is derived from an EMBL/GenBank/DDBJ whole genome shotgun (WGS) entry which is preliminary data.</text>
</comment>
<accession>A0A2H3KE61</accession>
<organism evidence="1 2">
    <name type="scientific">Flavobacterium branchiophilum</name>
    <dbReference type="NCBI Taxonomy" id="55197"/>
    <lineage>
        <taxon>Bacteria</taxon>
        <taxon>Pseudomonadati</taxon>
        <taxon>Bacteroidota</taxon>
        <taxon>Flavobacteriia</taxon>
        <taxon>Flavobacteriales</taxon>
        <taxon>Flavobacteriaceae</taxon>
        <taxon>Flavobacterium</taxon>
    </lineage>
</organism>
<proteinExistence type="predicted"/>
<dbReference type="AlphaFoldDB" id="A0A2H3KE61"/>
<dbReference type="Proteomes" id="UP000220828">
    <property type="component" value="Unassembled WGS sequence"/>
</dbReference>
<gene>
    <name evidence="1" type="ORF">B0A77_02295</name>
</gene>